<evidence type="ECO:0000259" key="11">
    <source>
        <dbReference type="PROSITE" id="PS51793"/>
    </source>
</evidence>
<keyword evidence="6" id="KW-0498">Mitosis</keyword>
<dbReference type="GO" id="GO:0046872">
    <property type="term" value="F:metal ion binding"/>
    <property type="evidence" value="ECO:0007669"/>
    <property type="project" value="UniProtKB-KW"/>
</dbReference>
<protein>
    <recommendedName>
        <fullName evidence="11">Mis18 domain-containing protein</fullName>
    </recommendedName>
</protein>
<evidence type="ECO:0000256" key="2">
    <source>
        <dbReference type="ARBA" id="ARBA00004584"/>
    </source>
</evidence>
<evidence type="ECO:0000256" key="7">
    <source>
        <dbReference type="ARBA" id="ARBA00022833"/>
    </source>
</evidence>
<evidence type="ECO:0000256" key="1">
    <source>
        <dbReference type="ARBA" id="ARBA00004123"/>
    </source>
</evidence>
<keyword evidence="10" id="KW-0137">Centromere</keyword>
<keyword evidence="4" id="KW-0132">Cell division</keyword>
<dbReference type="Proteomes" id="UP001061958">
    <property type="component" value="Unassembled WGS sequence"/>
</dbReference>
<dbReference type="Pfam" id="PF03226">
    <property type="entry name" value="Yippee-Mis18"/>
    <property type="match status" value="1"/>
</dbReference>
<evidence type="ECO:0000256" key="8">
    <source>
        <dbReference type="ARBA" id="ARBA00023242"/>
    </source>
</evidence>
<evidence type="ECO:0000256" key="4">
    <source>
        <dbReference type="ARBA" id="ARBA00022618"/>
    </source>
</evidence>
<proteinExistence type="predicted"/>
<evidence type="ECO:0000256" key="10">
    <source>
        <dbReference type="ARBA" id="ARBA00023328"/>
    </source>
</evidence>
<name>A0A9C7PUN0_9RHOD</name>
<dbReference type="PROSITE" id="PS51793">
    <property type="entry name" value="MIS18"/>
    <property type="match status" value="1"/>
</dbReference>
<evidence type="ECO:0000256" key="9">
    <source>
        <dbReference type="ARBA" id="ARBA00023306"/>
    </source>
</evidence>
<dbReference type="EMBL" id="BQMJ01000009">
    <property type="protein sequence ID" value="GJQ09600.1"/>
    <property type="molecule type" value="Genomic_DNA"/>
</dbReference>
<dbReference type="GO" id="GO:0000775">
    <property type="term" value="C:chromosome, centromeric region"/>
    <property type="evidence" value="ECO:0007669"/>
    <property type="project" value="UniProtKB-SubCell"/>
</dbReference>
<reference evidence="13" key="2">
    <citation type="submission" date="2022-01" db="EMBL/GenBank/DDBJ databases">
        <authorList>
            <person name="Hirooka S."/>
            <person name="Miyagishima S.Y."/>
        </authorList>
    </citation>
    <scope>NUCLEOTIDE SEQUENCE</scope>
    <source>
        <strain evidence="13">NBRC 102759</strain>
    </source>
</reference>
<dbReference type="InterPro" id="IPR004910">
    <property type="entry name" value="Yippee/Mis18/Cereblon"/>
</dbReference>
<dbReference type="GO" id="GO:0000785">
    <property type="term" value="C:chromatin"/>
    <property type="evidence" value="ECO:0007669"/>
    <property type="project" value="TreeGrafter"/>
</dbReference>
<dbReference type="GO" id="GO:0007059">
    <property type="term" value="P:chromosome segregation"/>
    <property type="evidence" value="ECO:0007669"/>
    <property type="project" value="TreeGrafter"/>
</dbReference>
<dbReference type="AlphaFoldDB" id="A0A9C7PUN0"/>
<keyword evidence="3" id="KW-0158">Chromosome</keyword>
<comment type="subcellular location">
    <subcellularLocation>
        <location evidence="2">Chromosome</location>
        <location evidence="2">Centromere</location>
    </subcellularLocation>
    <subcellularLocation>
        <location evidence="1">Nucleus</location>
    </subcellularLocation>
</comment>
<evidence type="ECO:0000256" key="3">
    <source>
        <dbReference type="ARBA" id="ARBA00022454"/>
    </source>
</evidence>
<keyword evidence="8" id="KW-0539">Nucleus</keyword>
<comment type="caution">
    <text evidence="13">The sequence shown here is derived from an EMBL/GenBank/DDBJ whole genome shotgun (WGS) entry which is preliminary data.</text>
</comment>
<keyword evidence="7" id="KW-0862">Zinc</keyword>
<dbReference type="PANTHER" id="PTHR16431:SF1">
    <property type="entry name" value="NEUROGENIC PROTEIN MASTERMIND"/>
    <property type="match status" value="1"/>
</dbReference>
<keyword evidence="5" id="KW-0479">Metal-binding</keyword>
<dbReference type="GO" id="GO:0034080">
    <property type="term" value="P:CENP-A containing chromatin assembly"/>
    <property type="evidence" value="ECO:0007669"/>
    <property type="project" value="TreeGrafter"/>
</dbReference>
<dbReference type="OrthoDB" id="74210at2759"/>
<feature type="domain" description="Mis18" evidence="11">
    <location>
        <begin position="25"/>
        <end position="123"/>
    </location>
</feature>
<keyword evidence="14" id="KW-1185">Reference proteome</keyword>
<keyword evidence="9" id="KW-0131">Cell cycle</keyword>
<reference evidence="13" key="1">
    <citation type="journal article" date="2022" name="Proc. Natl. Acad. Sci. U.S.A.">
        <title>Life cycle and functional genomics of the unicellular red alga Galdieria for elucidating algal and plant evolution and industrial use.</title>
        <authorList>
            <person name="Hirooka S."/>
            <person name="Itabashi T."/>
            <person name="Ichinose T.M."/>
            <person name="Onuma R."/>
            <person name="Fujiwara T."/>
            <person name="Yamashita S."/>
            <person name="Jong L.W."/>
            <person name="Tomita R."/>
            <person name="Iwane A.H."/>
            <person name="Miyagishima S.Y."/>
        </authorList>
    </citation>
    <scope>NUCLEOTIDE SEQUENCE</scope>
    <source>
        <strain evidence="13">NBRC 102759</strain>
    </source>
</reference>
<organism evidence="13 14">
    <name type="scientific">Galdieria partita</name>
    <dbReference type="NCBI Taxonomy" id="83374"/>
    <lineage>
        <taxon>Eukaryota</taxon>
        <taxon>Rhodophyta</taxon>
        <taxon>Bangiophyceae</taxon>
        <taxon>Galdieriales</taxon>
        <taxon>Galdieriaceae</taxon>
        <taxon>Galdieria</taxon>
    </lineage>
</organism>
<dbReference type="InterPro" id="IPR034752">
    <property type="entry name" value="Mis18"/>
</dbReference>
<evidence type="ECO:0000256" key="6">
    <source>
        <dbReference type="ARBA" id="ARBA00022776"/>
    </source>
</evidence>
<gene>
    <name evidence="12" type="ORF">GpartN1_g1391.t1</name>
    <name evidence="13" type="ORF">GpartN1_g2507.t1</name>
</gene>
<dbReference type="EMBL" id="BQMJ01000018">
    <property type="protein sequence ID" value="GJQ10716.1"/>
    <property type="molecule type" value="Genomic_DNA"/>
</dbReference>
<sequence>MVSDSEDLKQTEQGNKLSETSSKKIFVLQCAHCKTLLGDTCSLVSAQVELSAIVLSKAVNIAVEDSNFEISNNGIDSGSAFHLVKCSGCSNVIGRCYKATPRSLDHIRDMFTLFEDNLLSYPLSCSIENLVTEGTKEDNQNETLYEVKSDIRAMQQMLVILGDRILRMESKFSKTNDC</sequence>
<evidence type="ECO:0000313" key="14">
    <source>
        <dbReference type="Proteomes" id="UP001061958"/>
    </source>
</evidence>
<accession>A0A9C7PUN0</accession>
<dbReference type="PANTHER" id="PTHR16431">
    <property type="entry name" value="NEUROGENIC PROTEIN MASTERMIND"/>
    <property type="match status" value="1"/>
</dbReference>
<evidence type="ECO:0000256" key="5">
    <source>
        <dbReference type="ARBA" id="ARBA00022723"/>
    </source>
</evidence>
<evidence type="ECO:0000313" key="13">
    <source>
        <dbReference type="EMBL" id="GJQ10716.1"/>
    </source>
</evidence>
<evidence type="ECO:0000313" key="12">
    <source>
        <dbReference type="EMBL" id="GJQ09600.1"/>
    </source>
</evidence>
<dbReference type="GO" id="GO:0005634">
    <property type="term" value="C:nucleus"/>
    <property type="evidence" value="ECO:0007669"/>
    <property type="project" value="UniProtKB-SubCell"/>
</dbReference>
<dbReference type="GO" id="GO:0051301">
    <property type="term" value="P:cell division"/>
    <property type="evidence" value="ECO:0007669"/>
    <property type="project" value="UniProtKB-KW"/>
</dbReference>